<dbReference type="Proteomes" id="UP001148629">
    <property type="component" value="Unassembled WGS sequence"/>
</dbReference>
<name>A0ACC1SG76_9HYPO</name>
<accession>A0ACC1SG76</accession>
<organism evidence="1 2">
    <name type="scientific">Fusarium decemcellulare</name>
    <dbReference type="NCBI Taxonomy" id="57161"/>
    <lineage>
        <taxon>Eukaryota</taxon>
        <taxon>Fungi</taxon>
        <taxon>Dikarya</taxon>
        <taxon>Ascomycota</taxon>
        <taxon>Pezizomycotina</taxon>
        <taxon>Sordariomycetes</taxon>
        <taxon>Hypocreomycetidae</taxon>
        <taxon>Hypocreales</taxon>
        <taxon>Nectriaceae</taxon>
        <taxon>Fusarium</taxon>
        <taxon>Fusarium decemcellulare species complex</taxon>
    </lineage>
</organism>
<reference evidence="1" key="1">
    <citation type="submission" date="2022-08" db="EMBL/GenBank/DDBJ databases">
        <title>Genome Sequence of Fusarium decemcellulare.</title>
        <authorList>
            <person name="Buettner E."/>
        </authorList>
    </citation>
    <scope>NUCLEOTIDE SEQUENCE</scope>
    <source>
        <strain evidence="1">Babe19</strain>
    </source>
</reference>
<sequence>MGIYKKLPGEIGEVDVIVAGGGTAGCIVASRLAAADPNLSVLVVEGGPDNYQDPSIVHIGLFFGHLMPDSKSTLFYPSKPSDHISGRAPVVPAGGVLGGGSSINMCMYSRPQRSDFDDWDVPGWSADDMLEFMKKLETYHGRGDKALHGIDGPIQISSGTHRALKAEDDFIEAAKKAGWPEVEDLQTMDAVNAVARALRYVSPEGTRQDTAHRYLHPLLQDGKHPNLHVVVESQVVKVIIDNGKATGVVFRPNPKFHPDDKTERTVKARKLVVVSCGAIGTPPVLERSGVGIPDVLSKAGVAVAVENRGIGASYFDHQLMGYAYKTSLEKGDTINGLLFGKDNPIDLIKSNDRTLGYNAQDASGKFRPTDEEAAMLGPEFLEAWNAHFKNKPDKPLCAMALINAMPGVPPEGVSYDEYLGLTSFSLYPFSSGHVHITGPSIDDALDFDTGFLSDAKGIDIKKHVWAYKTQREIMRRLVCYRGEVPQWHPPFADDSPAAIVSTDNALPNDVEKNRADTTWHSMGTCKMAPREKGGAVDANLNVYGVDGLKLADLSIAPGNVGANTNNTALAIGEKAADIFIRELGLAKA</sequence>
<evidence type="ECO:0000313" key="2">
    <source>
        <dbReference type="Proteomes" id="UP001148629"/>
    </source>
</evidence>
<protein>
    <submittedName>
        <fullName evidence="1">Uncharacterized protein</fullName>
    </submittedName>
</protein>
<gene>
    <name evidence="1" type="ORF">NM208_g5665</name>
</gene>
<keyword evidence="2" id="KW-1185">Reference proteome</keyword>
<proteinExistence type="predicted"/>
<comment type="caution">
    <text evidence="1">The sequence shown here is derived from an EMBL/GenBank/DDBJ whole genome shotgun (WGS) entry which is preliminary data.</text>
</comment>
<dbReference type="EMBL" id="JANRMS010000485">
    <property type="protein sequence ID" value="KAJ3539000.1"/>
    <property type="molecule type" value="Genomic_DNA"/>
</dbReference>
<evidence type="ECO:0000313" key="1">
    <source>
        <dbReference type="EMBL" id="KAJ3539000.1"/>
    </source>
</evidence>